<evidence type="ECO:0000256" key="4">
    <source>
        <dbReference type="ARBA" id="ARBA00022692"/>
    </source>
</evidence>
<keyword evidence="14" id="KW-1185">Reference proteome</keyword>
<dbReference type="Gene3D" id="2.60.40.1120">
    <property type="entry name" value="Carboxypeptidase-like, regulatory domain"/>
    <property type="match status" value="1"/>
</dbReference>
<dbReference type="Gene3D" id="2.170.130.10">
    <property type="entry name" value="TonB-dependent receptor, plug domain"/>
    <property type="match status" value="1"/>
</dbReference>
<comment type="caution">
    <text evidence="13">The sequence shown here is derived from an EMBL/GenBank/DDBJ whole genome shotgun (WGS) entry which is preliminary data.</text>
</comment>
<feature type="domain" description="TonB-dependent receptor plug" evidence="12">
    <location>
        <begin position="114"/>
        <end position="240"/>
    </location>
</feature>
<dbReference type="Pfam" id="PF07715">
    <property type="entry name" value="Plug"/>
    <property type="match status" value="1"/>
</dbReference>
<dbReference type="InterPro" id="IPR036942">
    <property type="entry name" value="Beta-barrel_TonB_sf"/>
</dbReference>
<feature type="chain" id="PRO_5047448888" evidence="10">
    <location>
        <begin position="24"/>
        <end position="1041"/>
    </location>
</feature>
<evidence type="ECO:0000259" key="11">
    <source>
        <dbReference type="Pfam" id="PF00593"/>
    </source>
</evidence>
<organism evidence="13 14">
    <name type="scientific">Flagellimonas abyssi</name>
    <dbReference type="NCBI Taxonomy" id="2864871"/>
    <lineage>
        <taxon>Bacteria</taxon>
        <taxon>Pseudomonadati</taxon>
        <taxon>Bacteroidota</taxon>
        <taxon>Flavobacteriia</taxon>
        <taxon>Flavobacteriales</taxon>
        <taxon>Flavobacteriaceae</taxon>
        <taxon>Flagellimonas</taxon>
    </lineage>
</organism>
<dbReference type="InterPro" id="IPR023996">
    <property type="entry name" value="TonB-dep_OMP_SusC/RagA"/>
</dbReference>
<protein>
    <submittedName>
        <fullName evidence="13">TonB-dependent receptor</fullName>
    </submittedName>
</protein>
<sequence>MKITLLRSFLMLGAFLCFGLVKAQTVSGTVSDANGPLPGASVLVKGTTNGTQTDFDGNYTLNNVEGAATLVFSYIGYKTQEIAVNGQSSIDITLAEDAQALDEVVIIGYGQTTVKDATGAVSAVTSEDFNKGVISSPEQLIQGKTAGVQIAQGSGEPGSGVAIRIRGTSSVRSNNNPLFVVDGVPLPSGDTSSEGTNIGVGSSSARNPLSFLNPNDIESMSILKDASATAIYGSRGANGVVIITTKSGKTGARGGTWEYSSDLSYSTPAESFDILNASEFLSAVDTFGGQAINAGGNTDWQNLVTRSTASTNNNLAYSQNYGSGNVRATFNYGKQFGVIEKSSQERITGRLNATHRFLEDKLRLNLQGTLSRVNDEAPPLSGSAGSTGDLLGASYAANPTWPANPDFNPGDRINPLNLLNNWQSMTYTDRVLVNFSAEYDITSELTGKVTVGYDKSDSKREASLTSESFNVARGAANNGRGALNDLINENRLLEATLNYTKEFDNSNLDALVGFSYQDFNRRGRNIEGWGYASADLNQMPRDLFNSAATLESMISGNYQQYGYSFDVPNNPNGLFVNRLFTETPETEFLGETSGVDVRALFADTFDNTDELQSFFGRVNYTLANKYLFTATVRADGSSRFGENNKYGIFPSAAFAWKINEEDFIGDAVSTLKLRLSYGITGNQDGIGYGRFVRRERYSGGSVGDGGAVNVPGTSTVDFANPDLKWEETTQYGVGIDFGFANDRLNGSVDVYRKETRDLLLSVEAAQPSPQPFFFQNLDAMVLNQGVEFSLNYDIIQGEDFFWTAGFNMAYNKNEIQDFDGAIPAGTIRGAGLTNAFAQRLQSGQPLYSFYLREFTGFDENGNPVHEGGTDNQQFVGKSALPDFTGGFSTSANYKNWDASLYFTGQFGNYIYNNTANAFFTAGAIGSGNNVIKDVVDLAGQESRFAEASVSTRFLEKGDFVRLQTASIGYNVPLSGDGLFKTMRLSITGQNLFVITDYSGLDPEVSVTPASNDLLNGLPIAGIDYSSFPRPRTYTFGFSVTF</sequence>
<dbReference type="Proteomes" id="UP001196136">
    <property type="component" value="Unassembled WGS sequence"/>
</dbReference>
<evidence type="ECO:0000256" key="9">
    <source>
        <dbReference type="RuleBase" id="RU003357"/>
    </source>
</evidence>
<evidence type="ECO:0000256" key="3">
    <source>
        <dbReference type="ARBA" id="ARBA00022452"/>
    </source>
</evidence>
<dbReference type="PROSITE" id="PS52016">
    <property type="entry name" value="TONB_DEPENDENT_REC_3"/>
    <property type="match status" value="1"/>
</dbReference>
<evidence type="ECO:0000256" key="5">
    <source>
        <dbReference type="ARBA" id="ARBA00023077"/>
    </source>
</evidence>
<dbReference type="SUPFAM" id="SSF56935">
    <property type="entry name" value="Porins"/>
    <property type="match status" value="1"/>
</dbReference>
<gene>
    <name evidence="13" type="ORF">K1F36_07850</name>
</gene>
<dbReference type="EMBL" id="JAHZSV010000008">
    <property type="protein sequence ID" value="MBW8199738.1"/>
    <property type="molecule type" value="Genomic_DNA"/>
</dbReference>
<dbReference type="Gene3D" id="2.40.170.20">
    <property type="entry name" value="TonB-dependent receptor, beta-barrel domain"/>
    <property type="match status" value="1"/>
</dbReference>
<feature type="domain" description="TonB-dependent receptor-like beta-barrel" evidence="11">
    <location>
        <begin position="449"/>
        <end position="991"/>
    </location>
</feature>
<dbReference type="NCBIfam" id="TIGR04056">
    <property type="entry name" value="OMP_RagA_SusC"/>
    <property type="match status" value="1"/>
</dbReference>
<dbReference type="SUPFAM" id="SSF49464">
    <property type="entry name" value="Carboxypeptidase regulatory domain-like"/>
    <property type="match status" value="1"/>
</dbReference>
<keyword evidence="4 8" id="KW-0812">Transmembrane</keyword>
<keyword evidence="3 8" id="KW-1134">Transmembrane beta strand</keyword>
<keyword evidence="7 8" id="KW-0998">Cell outer membrane</keyword>
<proteinExistence type="inferred from homology"/>
<evidence type="ECO:0000256" key="8">
    <source>
        <dbReference type="PROSITE-ProRule" id="PRU01360"/>
    </source>
</evidence>
<dbReference type="InterPro" id="IPR039426">
    <property type="entry name" value="TonB-dep_rcpt-like"/>
</dbReference>
<keyword evidence="5 9" id="KW-0798">TonB box</keyword>
<dbReference type="InterPro" id="IPR023997">
    <property type="entry name" value="TonB-dep_OMP_SusC/RagA_CS"/>
</dbReference>
<reference evidence="13 14" key="1">
    <citation type="submission" date="2021-08" db="EMBL/GenBank/DDBJ databases">
        <title>Muricauda profundi sp. nov., a marine bacterium isolated from deep seawater of the Mariana Trench.</title>
        <authorList>
            <person name="Wei Y."/>
        </authorList>
    </citation>
    <scope>NUCLEOTIDE SEQUENCE [LARGE SCALE GENOMIC DNA]</scope>
    <source>
        <strain evidence="13 14">W52</strain>
    </source>
</reference>
<dbReference type="InterPro" id="IPR008969">
    <property type="entry name" value="CarboxyPept-like_regulatory"/>
</dbReference>
<keyword evidence="6 8" id="KW-0472">Membrane</keyword>
<keyword evidence="10" id="KW-0732">Signal</keyword>
<dbReference type="Pfam" id="PF13715">
    <property type="entry name" value="CarbopepD_reg_2"/>
    <property type="match status" value="1"/>
</dbReference>
<comment type="similarity">
    <text evidence="8 9">Belongs to the TonB-dependent receptor family.</text>
</comment>
<evidence type="ECO:0000256" key="10">
    <source>
        <dbReference type="SAM" id="SignalP"/>
    </source>
</evidence>
<accession>A0ABS7EQ69</accession>
<dbReference type="InterPro" id="IPR012910">
    <property type="entry name" value="Plug_dom"/>
</dbReference>
<comment type="subcellular location">
    <subcellularLocation>
        <location evidence="1 8">Cell outer membrane</location>
        <topology evidence="1 8">Multi-pass membrane protein</topology>
    </subcellularLocation>
</comment>
<dbReference type="InterPro" id="IPR037066">
    <property type="entry name" value="Plug_dom_sf"/>
</dbReference>
<keyword evidence="2 8" id="KW-0813">Transport</keyword>
<evidence type="ECO:0000256" key="7">
    <source>
        <dbReference type="ARBA" id="ARBA00023237"/>
    </source>
</evidence>
<name>A0ABS7EQ69_9FLAO</name>
<dbReference type="RefSeq" id="WP_220113327.1">
    <property type="nucleotide sequence ID" value="NZ_JAHZSV010000008.1"/>
</dbReference>
<feature type="signal peptide" evidence="10">
    <location>
        <begin position="1"/>
        <end position="23"/>
    </location>
</feature>
<keyword evidence="13" id="KW-0675">Receptor</keyword>
<evidence type="ECO:0000313" key="14">
    <source>
        <dbReference type="Proteomes" id="UP001196136"/>
    </source>
</evidence>
<evidence type="ECO:0000259" key="12">
    <source>
        <dbReference type="Pfam" id="PF07715"/>
    </source>
</evidence>
<evidence type="ECO:0000313" key="13">
    <source>
        <dbReference type="EMBL" id="MBW8199738.1"/>
    </source>
</evidence>
<dbReference type="Pfam" id="PF00593">
    <property type="entry name" value="TonB_dep_Rec_b-barrel"/>
    <property type="match status" value="1"/>
</dbReference>
<evidence type="ECO:0000256" key="6">
    <source>
        <dbReference type="ARBA" id="ARBA00023136"/>
    </source>
</evidence>
<dbReference type="InterPro" id="IPR000531">
    <property type="entry name" value="Beta-barrel_TonB"/>
</dbReference>
<evidence type="ECO:0000256" key="2">
    <source>
        <dbReference type="ARBA" id="ARBA00022448"/>
    </source>
</evidence>
<dbReference type="NCBIfam" id="TIGR04057">
    <property type="entry name" value="SusC_RagA_signa"/>
    <property type="match status" value="1"/>
</dbReference>
<evidence type="ECO:0000256" key="1">
    <source>
        <dbReference type="ARBA" id="ARBA00004571"/>
    </source>
</evidence>